<organism evidence="1">
    <name type="scientific">Arundo donax</name>
    <name type="common">Giant reed</name>
    <name type="synonym">Donax arundinaceus</name>
    <dbReference type="NCBI Taxonomy" id="35708"/>
    <lineage>
        <taxon>Eukaryota</taxon>
        <taxon>Viridiplantae</taxon>
        <taxon>Streptophyta</taxon>
        <taxon>Embryophyta</taxon>
        <taxon>Tracheophyta</taxon>
        <taxon>Spermatophyta</taxon>
        <taxon>Magnoliopsida</taxon>
        <taxon>Liliopsida</taxon>
        <taxon>Poales</taxon>
        <taxon>Poaceae</taxon>
        <taxon>PACMAD clade</taxon>
        <taxon>Arundinoideae</taxon>
        <taxon>Arundineae</taxon>
        <taxon>Arundo</taxon>
    </lineage>
</organism>
<protein>
    <submittedName>
        <fullName evidence="1">Uncharacterized protein</fullName>
    </submittedName>
</protein>
<dbReference type="AlphaFoldDB" id="A0A0A9F3D7"/>
<evidence type="ECO:0000313" key="1">
    <source>
        <dbReference type="EMBL" id="JAE07535.1"/>
    </source>
</evidence>
<name>A0A0A9F3D7_ARUDO</name>
<proteinExistence type="predicted"/>
<dbReference type="EMBL" id="GBRH01190361">
    <property type="protein sequence ID" value="JAE07535.1"/>
    <property type="molecule type" value="Transcribed_RNA"/>
</dbReference>
<accession>A0A0A9F3D7</accession>
<reference evidence="1" key="1">
    <citation type="submission" date="2014-09" db="EMBL/GenBank/DDBJ databases">
        <authorList>
            <person name="Magalhaes I.L.F."/>
            <person name="Oliveira U."/>
            <person name="Santos F.R."/>
            <person name="Vidigal T.H.D.A."/>
            <person name="Brescovit A.D."/>
            <person name="Santos A.J."/>
        </authorList>
    </citation>
    <scope>NUCLEOTIDE SEQUENCE</scope>
    <source>
        <tissue evidence="1">Shoot tissue taken approximately 20 cm above the soil surface</tissue>
    </source>
</reference>
<sequence>MTPKRVAFTNPALLIFLHVLLFQRAEP</sequence>
<reference evidence="1" key="2">
    <citation type="journal article" date="2015" name="Data Brief">
        <title>Shoot transcriptome of the giant reed, Arundo donax.</title>
        <authorList>
            <person name="Barrero R.A."/>
            <person name="Guerrero F.D."/>
            <person name="Moolhuijzen P."/>
            <person name="Goolsby J.A."/>
            <person name="Tidwell J."/>
            <person name="Bellgard S.E."/>
            <person name="Bellgard M.I."/>
        </authorList>
    </citation>
    <scope>NUCLEOTIDE SEQUENCE</scope>
    <source>
        <tissue evidence="1">Shoot tissue taken approximately 20 cm above the soil surface</tissue>
    </source>
</reference>